<dbReference type="GeneID" id="112467812"/>
<dbReference type="Proteomes" id="UP000504618">
    <property type="component" value="Unplaced"/>
</dbReference>
<evidence type="ECO:0000313" key="2">
    <source>
        <dbReference type="Proteomes" id="UP000504618"/>
    </source>
</evidence>
<keyword evidence="1" id="KW-0812">Transmembrane</keyword>
<protein>
    <submittedName>
        <fullName evidence="3">Uncharacterized protein LOC112467812</fullName>
    </submittedName>
</protein>
<feature type="transmembrane region" description="Helical" evidence="1">
    <location>
        <begin position="7"/>
        <end position="27"/>
    </location>
</feature>
<evidence type="ECO:0000256" key="1">
    <source>
        <dbReference type="SAM" id="Phobius"/>
    </source>
</evidence>
<keyword evidence="1" id="KW-1133">Transmembrane helix</keyword>
<dbReference type="OrthoDB" id="7534357at2759"/>
<accession>A0A6J1RCC0</accession>
<sequence length="66" mass="7767">MLRMVGCVANIGLMVHLNVMIATDWWYGQRDLFGPYPRIPDKDRLKREIEFAKECREFIKPPKACV</sequence>
<dbReference type="RefSeq" id="XP_024892412.1">
    <property type="nucleotide sequence ID" value="XM_025036644.1"/>
</dbReference>
<evidence type="ECO:0000313" key="3">
    <source>
        <dbReference type="RefSeq" id="XP_024892412.1"/>
    </source>
</evidence>
<organism evidence="2 3">
    <name type="scientific">Temnothorax curvispinosus</name>
    <dbReference type="NCBI Taxonomy" id="300111"/>
    <lineage>
        <taxon>Eukaryota</taxon>
        <taxon>Metazoa</taxon>
        <taxon>Ecdysozoa</taxon>
        <taxon>Arthropoda</taxon>
        <taxon>Hexapoda</taxon>
        <taxon>Insecta</taxon>
        <taxon>Pterygota</taxon>
        <taxon>Neoptera</taxon>
        <taxon>Endopterygota</taxon>
        <taxon>Hymenoptera</taxon>
        <taxon>Apocrita</taxon>
        <taxon>Aculeata</taxon>
        <taxon>Formicoidea</taxon>
        <taxon>Formicidae</taxon>
        <taxon>Myrmicinae</taxon>
        <taxon>Temnothorax</taxon>
    </lineage>
</organism>
<proteinExistence type="predicted"/>
<keyword evidence="2" id="KW-1185">Reference proteome</keyword>
<dbReference type="AlphaFoldDB" id="A0A6J1RCC0"/>
<gene>
    <name evidence="3" type="primary">LOC112467812</name>
</gene>
<name>A0A6J1RCC0_9HYME</name>
<reference evidence="3" key="1">
    <citation type="submission" date="2025-08" db="UniProtKB">
        <authorList>
            <consortium name="RefSeq"/>
        </authorList>
    </citation>
    <scope>IDENTIFICATION</scope>
    <source>
        <tissue evidence="3">Whole body</tissue>
    </source>
</reference>
<keyword evidence="1" id="KW-0472">Membrane</keyword>